<dbReference type="Proteomes" id="UP001566331">
    <property type="component" value="Unassembled WGS sequence"/>
</dbReference>
<dbReference type="RefSeq" id="WP_370564353.1">
    <property type="nucleotide sequence ID" value="NZ_JBFWIB010000008.1"/>
</dbReference>
<dbReference type="InterPro" id="IPR016040">
    <property type="entry name" value="NAD(P)-bd_dom"/>
</dbReference>
<organism evidence="2 3">
    <name type="scientific">Luteimonas salinilitoris</name>
    <dbReference type="NCBI Taxonomy" id="3237697"/>
    <lineage>
        <taxon>Bacteria</taxon>
        <taxon>Pseudomonadati</taxon>
        <taxon>Pseudomonadota</taxon>
        <taxon>Gammaproteobacteria</taxon>
        <taxon>Lysobacterales</taxon>
        <taxon>Lysobacteraceae</taxon>
        <taxon>Luteimonas</taxon>
    </lineage>
</organism>
<dbReference type="Gene3D" id="3.40.50.720">
    <property type="entry name" value="NAD(P)-binding Rossmann-like Domain"/>
    <property type="match status" value="1"/>
</dbReference>
<name>A0ABV4HXF5_9GAMM</name>
<evidence type="ECO:0000313" key="2">
    <source>
        <dbReference type="EMBL" id="MEZ0476044.1"/>
    </source>
</evidence>
<evidence type="ECO:0000259" key="1">
    <source>
        <dbReference type="Pfam" id="PF13460"/>
    </source>
</evidence>
<keyword evidence="3" id="KW-1185">Reference proteome</keyword>
<feature type="domain" description="NAD(P)-binding" evidence="1">
    <location>
        <begin position="7"/>
        <end position="198"/>
    </location>
</feature>
<dbReference type="PANTHER" id="PTHR43355:SF2">
    <property type="entry name" value="FLAVIN REDUCTASE (NADPH)"/>
    <property type="match status" value="1"/>
</dbReference>
<sequence>MKITVYGAAGNVGRRIAIEALGRGHDVTGVVRTKAQFSKLPENVIPCAADVSDLQQLARTVEGQDLVISALRPQDGHEEDLVALTRSVLDSTAAAGVRVLLVGGAARLLLPGRSGETVLSAPNFLPASTVAIARASQAQYELCLSEARADWTYLSPAAMLQPGNRTGHYRLGTDTLVVDENGASCISMEDFAVAMLDEAEMPKHVRSAFTVGY</sequence>
<dbReference type="InterPro" id="IPR036291">
    <property type="entry name" value="NAD(P)-bd_dom_sf"/>
</dbReference>
<reference evidence="2 3" key="1">
    <citation type="submission" date="2024-07" db="EMBL/GenBank/DDBJ databases">
        <title>Luteimonas salilacus sp. nov., isolated from the shore soil of Salt Lake in Tibet of China.</title>
        <authorList>
            <person name="Zhang X."/>
            <person name="Li A."/>
        </authorList>
    </citation>
    <scope>NUCLEOTIDE SEQUENCE [LARGE SCALE GENOMIC DNA]</scope>
    <source>
        <strain evidence="2 3">B3-2-R+30</strain>
    </source>
</reference>
<proteinExistence type="predicted"/>
<dbReference type="EMBL" id="JBFWIC010000026">
    <property type="protein sequence ID" value="MEZ0476044.1"/>
    <property type="molecule type" value="Genomic_DNA"/>
</dbReference>
<comment type="caution">
    <text evidence="2">The sequence shown here is derived from an EMBL/GenBank/DDBJ whole genome shotgun (WGS) entry which is preliminary data.</text>
</comment>
<accession>A0ABV4HXF5</accession>
<dbReference type="Pfam" id="PF13460">
    <property type="entry name" value="NAD_binding_10"/>
    <property type="match status" value="1"/>
</dbReference>
<gene>
    <name evidence="2" type="ORF">AB6713_15700</name>
</gene>
<protein>
    <submittedName>
        <fullName evidence="2">NAD(P)-dependent oxidoreductase</fullName>
    </submittedName>
</protein>
<dbReference type="InterPro" id="IPR051606">
    <property type="entry name" value="Polyketide_Oxido-like"/>
</dbReference>
<dbReference type="SUPFAM" id="SSF51735">
    <property type="entry name" value="NAD(P)-binding Rossmann-fold domains"/>
    <property type="match status" value="1"/>
</dbReference>
<dbReference type="PANTHER" id="PTHR43355">
    <property type="entry name" value="FLAVIN REDUCTASE (NADPH)"/>
    <property type="match status" value="1"/>
</dbReference>
<evidence type="ECO:0000313" key="3">
    <source>
        <dbReference type="Proteomes" id="UP001566331"/>
    </source>
</evidence>